<dbReference type="Gene3D" id="3.30.420.40">
    <property type="match status" value="2"/>
</dbReference>
<dbReference type="InterPro" id="IPR000905">
    <property type="entry name" value="Gcp-like_dom"/>
</dbReference>
<dbReference type="PANTHER" id="PTHR11735:SF11">
    <property type="entry name" value="TRNA THREONYLCARBAMOYLADENOSINE BIOSYNTHESIS PROTEIN TSAB"/>
    <property type="match status" value="1"/>
</dbReference>
<dbReference type="Pfam" id="PF00814">
    <property type="entry name" value="TsaD"/>
    <property type="match status" value="1"/>
</dbReference>
<dbReference type="NCBIfam" id="TIGR03725">
    <property type="entry name" value="T6A_YeaZ"/>
    <property type="match status" value="1"/>
</dbReference>
<dbReference type="RefSeq" id="WP_241276486.1">
    <property type="nucleotide sequence ID" value="NZ_JAKZGS010000025.1"/>
</dbReference>
<dbReference type="GO" id="GO:0061711">
    <property type="term" value="F:tRNA N(6)-L-threonylcarbamoyladenine synthase activity"/>
    <property type="evidence" value="ECO:0007669"/>
    <property type="project" value="UniProtKB-EC"/>
</dbReference>
<proteinExistence type="predicted"/>
<evidence type="ECO:0000313" key="2">
    <source>
        <dbReference type="EMBL" id="MCH7399991.1"/>
    </source>
</evidence>
<reference evidence="2" key="1">
    <citation type="submission" date="2022-03" db="EMBL/GenBank/DDBJ databases">
        <title>De novo assembled genomes of Belliella spp. (Cyclobacteriaceae) strains.</title>
        <authorList>
            <person name="Szabo A."/>
            <person name="Korponai K."/>
            <person name="Felfoldi T."/>
        </authorList>
    </citation>
    <scope>NUCLEOTIDE SEQUENCE</scope>
    <source>
        <strain evidence="2">DSM 107340</strain>
    </source>
</reference>
<keyword evidence="2" id="KW-0808">Transferase</keyword>
<keyword evidence="2" id="KW-0012">Acyltransferase</keyword>
<dbReference type="PANTHER" id="PTHR11735">
    <property type="entry name" value="TRNA N6-ADENOSINE THREONYLCARBAMOYLTRANSFERASE"/>
    <property type="match status" value="1"/>
</dbReference>
<keyword evidence="3" id="KW-1185">Reference proteome</keyword>
<name>A0ABS9UTP1_9BACT</name>
<dbReference type="InterPro" id="IPR022496">
    <property type="entry name" value="T6A_TsaB"/>
</dbReference>
<accession>A0ABS9UTP1</accession>
<dbReference type="EMBL" id="JAKZGS010000025">
    <property type="protein sequence ID" value="MCH7399991.1"/>
    <property type="molecule type" value="Genomic_DNA"/>
</dbReference>
<sequence>MALILSIETATQVCSVSVHKDGLLLGVNEVHLNNVHSQKLMGVISNLMNQLDLVSKDLDAVAVSCGPGSYTGLRIGVSIAKGFSFAIDIPLIAVGTLEALAFQAIHLCLKDDYVIPMIDARRMEVYASVLDFEGKVVKAAEPVVLESNPFEEYLTKGNVYFLGDGMAKSKDILDHPNSRFLPFSISSKTVGELAYKKFVAGDFEDLAYFEPNYLKEFRVLQSKKNPFLV</sequence>
<gene>
    <name evidence="2" type="primary">tsaB</name>
    <name evidence="2" type="ORF">MM236_18500</name>
</gene>
<organism evidence="2 3">
    <name type="scientific">Belliella calami</name>
    <dbReference type="NCBI Taxonomy" id="2923436"/>
    <lineage>
        <taxon>Bacteria</taxon>
        <taxon>Pseudomonadati</taxon>
        <taxon>Bacteroidota</taxon>
        <taxon>Cytophagia</taxon>
        <taxon>Cytophagales</taxon>
        <taxon>Cyclobacteriaceae</taxon>
        <taxon>Belliella</taxon>
    </lineage>
</organism>
<dbReference type="EC" id="2.3.1.234" evidence="2"/>
<dbReference type="SUPFAM" id="SSF53067">
    <property type="entry name" value="Actin-like ATPase domain"/>
    <property type="match status" value="2"/>
</dbReference>
<dbReference type="CDD" id="cd24032">
    <property type="entry name" value="ASKHA_NBD_TsaB"/>
    <property type="match status" value="1"/>
</dbReference>
<evidence type="ECO:0000259" key="1">
    <source>
        <dbReference type="Pfam" id="PF00814"/>
    </source>
</evidence>
<evidence type="ECO:0000313" key="3">
    <source>
        <dbReference type="Proteomes" id="UP001165488"/>
    </source>
</evidence>
<protein>
    <submittedName>
        <fullName evidence="2">tRNA (Adenosine(37)-N6)-threonylcarbamoyltransferase complex dimerization subunit type 1 TsaB</fullName>
        <ecNumber evidence="2">2.3.1.234</ecNumber>
    </submittedName>
</protein>
<dbReference type="InterPro" id="IPR043129">
    <property type="entry name" value="ATPase_NBD"/>
</dbReference>
<comment type="caution">
    <text evidence="2">The sequence shown here is derived from an EMBL/GenBank/DDBJ whole genome shotgun (WGS) entry which is preliminary data.</text>
</comment>
<dbReference type="Proteomes" id="UP001165488">
    <property type="component" value="Unassembled WGS sequence"/>
</dbReference>
<feature type="domain" description="Gcp-like" evidence="1">
    <location>
        <begin position="35"/>
        <end position="146"/>
    </location>
</feature>